<comment type="caution">
    <text evidence="3">The sequence shown here is derived from an EMBL/GenBank/DDBJ whole genome shotgun (WGS) entry which is preliminary data.</text>
</comment>
<dbReference type="SMART" id="SM00148">
    <property type="entry name" value="PLCXc"/>
    <property type="match status" value="1"/>
</dbReference>
<keyword evidence="1" id="KW-0442">Lipid degradation</keyword>
<dbReference type="OrthoDB" id="269822at2759"/>
<evidence type="ECO:0000313" key="5">
    <source>
        <dbReference type="Proteomes" id="UP000663829"/>
    </source>
</evidence>
<evidence type="ECO:0000259" key="2">
    <source>
        <dbReference type="SMART" id="SM00148"/>
    </source>
</evidence>
<dbReference type="SUPFAM" id="SSF51695">
    <property type="entry name" value="PLC-like phosphodiesterases"/>
    <property type="match status" value="1"/>
</dbReference>
<evidence type="ECO:0000256" key="1">
    <source>
        <dbReference type="RuleBase" id="RU361133"/>
    </source>
</evidence>
<keyword evidence="1" id="KW-0443">Lipid metabolism</keyword>
<keyword evidence="1" id="KW-0378">Hydrolase</keyword>
<dbReference type="InterPro" id="IPR001192">
    <property type="entry name" value="PI-PLC_fam"/>
</dbReference>
<organism evidence="3 5">
    <name type="scientific">Didymodactylos carnosus</name>
    <dbReference type="NCBI Taxonomy" id="1234261"/>
    <lineage>
        <taxon>Eukaryota</taxon>
        <taxon>Metazoa</taxon>
        <taxon>Spiralia</taxon>
        <taxon>Gnathifera</taxon>
        <taxon>Rotifera</taxon>
        <taxon>Eurotatoria</taxon>
        <taxon>Bdelloidea</taxon>
        <taxon>Philodinida</taxon>
        <taxon>Philodinidae</taxon>
        <taxon>Didymodactylos</taxon>
    </lineage>
</organism>
<feature type="non-terminal residue" evidence="3">
    <location>
        <position position="1"/>
    </location>
</feature>
<dbReference type="Pfam" id="PF00388">
    <property type="entry name" value="PI-PLC-X"/>
    <property type="match status" value="1"/>
</dbReference>
<dbReference type="EMBL" id="CAJNOQ010015820">
    <property type="protein sequence ID" value="CAF1369213.1"/>
    <property type="molecule type" value="Genomic_DNA"/>
</dbReference>
<dbReference type="Proteomes" id="UP000681722">
    <property type="component" value="Unassembled WGS sequence"/>
</dbReference>
<dbReference type="PROSITE" id="PS50007">
    <property type="entry name" value="PIPLC_X_DOMAIN"/>
    <property type="match status" value="1"/>
</dbReference>
<dbReference type="EC" id="3.1.4.11" evidence="1"/>
<dbReference type="PANTHER" id="PTHR10336">
    <property type="entry name" value="PHOSPHOINOSITIDE-SPECIFIC PHOSPHOLIPASE C FAMILY PROTEIN"/>
    <property type="match status" value="1"/>
</dbReference>
<evidence type="ECO:0000313" key="4">
    <source>
        <dbReference type="EMBL" id="CAF4254104.1"/>
    </source>
</evidence>
<dbReference type="GO" id="GO:0035556">
    <property type="term" value="P:intracellular signal transduction"/>
    <property type="evidence" value="ECO:0007669"/>
    <property type="project" value="InterPro"/>
</dbReference>
<evidence type="ECO:0000313" key="3">
    <source>
        <dbReference type="EMBL" id="CAF1369213.1"/>
    </source>
</evidence>
<proteinExistence type="predicted"/>
<dbReference type="GO" id="GO:0016042">
    <property type="term" value="P:lipid catabolic process"/>
    <property type="evidence" value="ECO:0007669"/>
    <property type="project" value="UniProtKB-KW"/>
</dbReference>
<name>A0A815IPS7_9BILA</name>
<dbReference type="GO" id="GO:0004435">
    <property type="term" value="F:phosphatidylinositol-4,5-bisphosphate phospholipase C activity"/>
    <property type="evidence" value="ECO:0007669"/>
    <property type="project" value="UniProtKB-EC"/>
</dbReference>
<sequence length="109" mass="12299">FRNLLLSDEFDIMKPSCLSSPYQDMTKPLTHYYINTSHNTYLFKNQVMGESSAEAYNRVLLKGGRAVELDCYDGPDGQPIVYHGFTLVKAITFEAIITAMKPNLFVVSP</sequence>
<feature type="domain" description="Phosphatidylinositol-specific phospholipase C X" evidence="2">
    <location>
        <begin position="23"/>
        <end position="109"/>
    </location>
</feature>
<comment type="catalytic activity">
    <reaction evidence="1">
        <text>a 1,2-diacyl-sn-glycero-3-phospho-(1D-myo-inositol-4,5-bisphosphate) + H2O = 1D-myo-inositol 1,4,5-trisphosphate + a 1,2-diacyl-sn-glycerol + H(+)</text>
        <dbReference type="Rhea" id="RHEA:33179"/>
        <dbReference type="ChEBI" id="CHEBI:15377"/>
        <dbReference type="ChEBI" id="CHEBI:15378"/>
        <dbReference type="ChEBI" id="CHEBI:17815"/>
        <dbReference type="ChEBI" id="CHEBI:58456"/>
        <dbReference type="ChEBI" id="CHEBI:203600"/>
        <dbReference type="EC" id="3.1.4.11"/>
    </reaction>
</comment>
<dbReference type="Gene3D" id="3.20.20.190">
    <property type="entry name" value="Phosphatidylinositol (PI) phosphodiesterase"/>
    <property type="match status" value="1"/>
</dbReference>
<protein>
    <recommendedName>
        <fullName evidence="1">Phosphoinositide phospholipase C</fullName>
        <ecNumber evidence="1">3.1.4.11</ecNumber>
    </recommendedName>
</protein>
<dbReference type="AlphaFoldDB" id="A0A815IPS7"/>
<dbReference type="PRINTS" id="PR00390">
    <property type="entry name" value="PHPHLIPASEC"/>
</dbReference>
<reference evidence="3" key="1">
    <citation type="submission" date="2021-02" db="EMBL/GenBank/DDBJ databases">
        <authorList>
            <person name="Nowell W R."/>
        </authorList>
    </citation>
    <scope>NUCLEOTIDE SEQUENCE</scope>
</reference>
<dbReference type="InterPro" id="IPR017946">
    <property type="entry name" value="PLC-like_Pdiesterase_TIM-brl"/>
</dbReference>
<gene>
    <name evidence="3" type="ORF">GPM918_LOCUS31770</name>
    <name evidence="4" type="ORF">SRO942_LOCUS32425</name>
</gene>
<dbReference type="EMBL" id="CAJOBC010074548">
    <property type="protein sequence ID" value="CAF4254104.1"/>
    <property type="molecule type" value="Genomic_DNA"/>
</dbReference>
<dbReference type="InterPro" id="IPR000909">
    <property type="entry name" value="PLipase_C_PInositol-sp_X_dom"/>
</dbReference>
<keyword evidence="5" id="KW-1185">Reference proteome</keyword>
<dbReference type="Proteomes" id="UP000663829">
    <property type="component" value="Unassembled WGS sequence"/>
</dbReference>
<accession>A0A815IPS7</accession>